<name>A0ABN0ZCC2_9BACI</name>
<dbReference type="InterPro" id="IPR003732">
    <property type="entry name" value="Daa-tRNA_deacyls_DTD"/>
</dbReference>
<comment type="catalytic activity">
    <reaction evidence="2">
        <text>glycyl-tRNA(Ala) + H2O = tRNA(Ala) + glycine + H(+)</text>
        <dbReference type="Rhea" id="RHEA:53744"/>
        <dbReference type="Rhea" id="RHEA-COMP:9657"/>
        <dbReference type="Rhea" id="RHEA-COMP:13640"/>
        <dbReference type="ChEBI" id="CHEBI:15377"/>
        <dbReference type="ChEBI" id="CHEBI:15378"/>
        <dbReference type="ChEBI" id="CHEBI:57305"/>
        <dbReference type="ChEBI" id="CHEBI:78442"/>
        <dbReference type="ChEBI" id="CHEBI:78522"/>
    </reaction>
</comment>
<comment type="subcellular location">
    <subcellularLocation>
        <location evidence="2">Cytoplasm</location>
    </subcellularLocation>
</comment>
<evidence type="ECO:0000256" key="1">
    <source>
        <dbReference type="ARBA" id="ARBA00009673"/>
    </source>
</evidence>
<comment type="function">
    <text evidence="2">An aminoacyl-tRNA editing enzyme that deacylates mischarged D-aminoacyl-tRNAs. Also deacylates mischarged glycyl-tRNA(Ala), protecting cells against glycine mischarging by AlaRS. Acts via tRNA-based rather than protein-based catalysis; rejects L-amino acids rather than detecting D-amino acids in the active site. By recycling D-aminoacyl-tRNA to D-amino acids and free tRNA molecules, this enzyme counteracts the toxicity associated with the formation of D-aminoacyl-tRNA entities in vivo and helps enforce protein L-homochirality.</text>
</comment>
<keyword evidence="2" id="KW-0694">RNA-binding</keyword>
<dbReference type="EMBL" id="BAAADM010000054">
    <property type="protein sequence ID" value="GAA0442647.1"/>
    <property type="molecule type" value="Genomic_DNA"/>
</dbReference>
<comment type="similarity">
    <text evidence="1 2">Belongs to the DTD family.</text>
</comment>
<gene>
    <name evidence="2 3" type="primary">dtd</name>
    <name evidence="3" type="ORF">GCM10008983_19670</name>
</gene>
<evidence type="ECO:0000313" key="3">
    <source>
        <dbReference type="EMBL" id="GAA0442647.1"/>
    </source>
</evidence>
<dbReference type="PANTHER" id="PTHR10472">
    <property type="entry name" value="D-TYROSYL-TRNA TYR DEACYLASE"/>
    <property type="match status" value="1"/>
</dbReference>
<dbReference type="SUPFAM" id="SSF69500">
    <property type="entry name" value="DTD-like"/>
    <property type="match status" value="1"/>
</dbReference>
<keyword evidence="2" id="KW-0820">tRNA-binding</keyword>
<organism evidence="3 4">
    <name type="scientific">Lentibacillus halophilus</name>
    <dbReference type="NCBI Taxonomy" id="295065"/>
    <lineage>
        <taxon>Bacteria</taxon>
        <taxon>Bacillati</taxon>
        <taxon>Bacillota</taxon>
        <taxon>Bacilli</taxon>
        <taxon>Bacillales</taxon>
        <taxon>Bacillaceae</taxon>
        <taxon>Lentibacillus</taxon>
    </lineage>
</organism>
<sequence>MKAVTQRVENANVTINATEFGAIEQGMMVLVGVTHEDTEEDADYLANKLVHLRIFDDENGKMNDSLKDIDGHVLSISQFTLYADTRKGRRPSYMQAASPEQAKSLYRYFNHRLEQQNIKVETGQFGEMMNVQLVNSGPVTIIIDSKDR</sequence>
<reference evidence="3 4" key="1">
    <citation type="journal article" date="2019" name="Int. J. Syst. Evol. Microbiol.">
        <title>The Global Catalogue of Microorganisms (GCM) 10K type strain sequencing project: providing services to taxonomists for standard genome sequencing and annotation.</title>
        <authorList>
            <consortium name="The Broad Institute Genomics Platform"/>
            <consortium name="The Broad Institute Genome Sequencing Center for Infectious Disease"/>
            <person name="Wu L."/>
            <person name="Ma J."/>
        </authorList>
    </citation>
    <scope>NUCLEOTIDE SEQUENCE [LARGE SCALE GENOMIC DNA]</scope>
    <source>
        <strain evidence="3 4">JCM 12149</strain>
    </source>
</reference>
<dbReference type="Proteomes" id="UP001501459">
    <property type="component" value="Unassembled WGS sequence"/>
</dbReference>
<feature type="short sequence motif" description="Gly-cisPro motif, important for rejection of L-amino acids" evidence="2">
    <location>
        <begin position="137"/>
        <end position="138"/>
    </location>
</feature>
<dbReference type="NCBIfam" id="TIGR00256">
    <property type="entry name" value="D-aminoacyl-tRNA deacylase"/>
    <property type="match status" value="1"/>
</dbReference>
<dbReference type="RefSeq" id="WP_343752677.1">
    <property type="nucleotide sequence ID" value="NZ_BAAADM010000054.1"/>
</dbReference>
<keyword evidence="2" id="KW-0963">Cytoplasm</keyword>
<proteinExistence type="inferred from homology"/>
<accession>A0ABN0ZCC2</accession>
<dbReference type="HAMAP" id="MF_00518">
    <property type="entry name" value="Deacylase_Dtd"/>
    <property type="match status" value="1"/>
</dbReference>
<dbReference type="PANTHER" id="PTHR10472:SF5">
    <property type="entry name" value="D-AMINOACYL-TRNA DEACYLASE 1"/>
    <property type="match status" value="1"/>
</dbReference>
<dbReference type="EC" id="3.1.1.96" evidence="2"/>
<dbReference type="EC" id="3.1.1.-" evidence="2"/>
<evidence type="ECO:0000256" key="2">
    <source>
        <dbReference type="HAMAP-Rule" id="MF_00518"/>
    </source>
</evidence>
<protein>
    <recommendedName>
        <fullName evidence="2">D-aminoacyl-tRNA deacylase</fullName>
        <shortName evidence="2">DTD</shortName>
        <ecNumber evidence="2">3.1.1.96</ecNumber>
    </recommendedName>
    <alternativeName>
        <fullName evidence="2">Gly-tRNA(Ala) deacylase</fullName>
        <ecNumber evidence="2">3.1.1.-</ecNumber>
    </alternativeName>
</protein>
<comment type="caution">
    <text evidence="3">The sequence shown here is derived from an EMBL/GenBank/DDBJ whole genome shotgun (WGS) entry which is preliminary data.</text>
</comment>
<comment type="catalytic activity">
    <reaction evidence="2">
        <text>a D-aminoacyl-tRNA + H2O = a tRNA + a D-alpha-amino acid + H(+)</text>
        <dbReference type="Rhea" id="RHEA:13953"/>
        <dbReference type="Rhea" id="RHEA-COMP:10123"/>
        <dbReference type="Rhea" id="RHEA-COMP:10124"/>
        <dbReference type="ChEBI" id="CHEBI:15377"/>
        <dbReference type="ChEBI" id="CHEBI:15378"/>
        <dbReference type="ChEBI" id="CHEBI:59871"/>
        <dbReference type="ChEBI" id="CHEBI:78442"/>
        <dbReference type="ChEBI" id="CHEBI:79333"/>
        <dbReference type="EC" id="3.1.1.96"/>
    </reaction>
</comment>
<evidence type="ECO:0000313" key="4">
    <source>
        <dbReference type="Proteomes" id="UP001501459"/>
    </source>
</evidence>
<comment type="subunit">
    <text evidence="2">Homodimer.</text>
</comment>
<keyword evidence="4" id="KW-1185">Reference proteome</keyword>
<dbReference type="InterPro" id="IPR023509">
    <property type="entry name" value="DTD-like_sf"/>
</dbReference>
<dbReference type="CDD" id="cd00563">
    <property type="entry name" value="Dtyr_deacylase"/>
    <property type="match status" value="1"/>
</dbReference>
<keyword evidence="2" id="KW-0378">Hydrolase</keyword>
<comment type="domain">
    <text evidence="2">A Gly-cisPro motif from one monomer fits into the active site of the other monomer to allow specific chiral rejection of L-amino acids.</text>
</comment>
<dbReference type="Pfam" id="PF02580">
    <property type="entry name" value="Tyr_Deacylase"/>
    <property type="match status" value="1"/>
</dbReference>
<dbReference type="Gene3D" id="3.50.80.10">
    <property type="entry name" value="D-tyrosyl-tRNA(Tyr) deacylase"/>
    <property type="match status" value="1"/>
</dbReference>